<accession>A0A316VWR5</accession>
<feature type="domain" description="START" evidence="2">
    <location>
        <begin position="101"/>
        <end position="276"/>
    </location>
</feature>
<reference evidence="3 4" key="1">
    <citation type="journal article" date="2018" name="Mol. Biol. Evol.">
        <title>Broad Genomic Sampling Reveals a Smut Pathogenic Ancestry of the Fungal Clade Ustilaginomycotina.</title>
        <authorList>
            <person name="Kijpornyongpan T."/>
            <person name="Mondo S.J."/>
            <person name="Barry K."/>
            <person name="Sandor L."/>
            <person name="Lee J."/>
            <person name="Lipzen A."/>
            <person name="Pangilinan J."/>
            <person name="LaButti K."/>
            <person name="Hainaut M."/>
            <person name="Henrissat B."/>
            <person name="Grigoriev I.V."/>
            <person name="Spatafora J.W."/>
            <person name="Aime M.C."/>
        </authorList>
    </citation>
    <scope>NUCLEOTIDE SEQUENCE [LARGE SCALE GENOMIC DNA]</scope>
    <source>
        <strain evidence="3 4">MCA 4658</strain>
    </source>
</reference>
<evidence type="ECO:0000313" key="3">
    <source>
        <dbReference type="EMBL" id="PWN41889.1"/>
    </source>
</evidence>
<dbReference type="InterPro" id="IPR023393">
    <property type="entry name" value="START-like_dom_sf"/>
</dbReference>
<evidence type="ECO:0000259" key="2">
    <source>
        <dbReference type="PROSITE" id="PS50848"/>
    </source>
</evidence>
<dbReference type="InterPro" id="IPR051213">
    <property type="entry name" value="START_lipid_transfer"/>
</dbReference>
<dbReference type="EMBL" id="KZ819386">
    <property type="protein sequence ID" value="PWN41889.1"/>
    <property type="molecule type" value="Genomic_DNA"/>
</dbReference>
<dbReference type="OrthoDB" id="196858at2759"/>
<dbReference type="Proteomes" id="UP000245783">
    <property type="component" value="Unassembled WGS sequence"/>
</dbReference>
<dbReference type="PROSITE" id="PS50848">
    <property type="entry name" value="START"/>
    <property type="match status" value="1"/>
</dbReference>
<dbReference type="Pfam" id="PF01852">
    <property type="entry name" value="START"/>
    <property type="match status" value="1"/>
</dbReference>
<dbReference type="RefSeq" id="XP_025369049.1">
    <property type="nucleotide sequence ID" value="XM_025514134.1"/>
</dbReference>
<evidence type="ECO:0000313" key="4">
    <source>
        <dbReference type="Proteomes" id="UP000245783"/>
    </source>
</evidence>
<feature type="region of interest" description="Disordered" evidence="1">
    <location>
        <begin position="24"/>
        <end position="59"/>
    </location>
</feature>
<evidence type="ECO:0000256" key="1">
    <source>
        <dbReference type="SAM" id="MobiDB-lite"/>
    </source>
</evidence>
<keyword evidence="4" id="KW-1185">Reference proteome</keyword>
<dbReference type="AlphaFoldDB" id="A0A316VWR5"/>
<dbReference type="GeneID" id="37036004"/>
<dbReference type="SUPFAM" id="SSF55961">
    <property type="entry name" value="Bet v1-like"/>
    <property type="match status" value="1"/>
</dbReference>
<dbReference type="GO" id="GO:0005737">
    <property type="term" value="C:cytoplasm"/>
    <property type="evidence" value="ECO:0007669"/>
    <property type="project" value="UniProtKB-ARBA"/>
</dbReference>
<sequence length="403" mass="44797">MATFTTTTTTKGNGKATVHYVDAESSHSGQSPPYHEAMSVSVASPSATSPPQIASNPKPFRIPISPAPHGYQLNEWASDVAISHQIMDHVLNPKVTPSDKWEDCGIFDDGVQVSWLPRRPEQITFTHMLRGQTYIADCSPEEILHCIHILSFRLIWDVRIGAAGIISRFSQFSFLFYFCWRGIGQAYKGRDVTGVQGCRFLDGEGREQVKYSVDTNQIDIVWRSVELPDVPATEEKVRARIPAAGYRIERAGRGCNVTFIGQADLGEVIPGYLLRTLCHEQPRGLGRLRTAIESFGVPPYICDQYDCAVIQLQVFYPETRKTTVRAHASRAGTFALVLDVKRMYRNGVLVTKLAGEGASSLNLQDGEDRLLMSIAPSGVGKEFFIEIEPRDSDPEVDQSSGWW</sequence>
<dbReference type="GO" id="GO:0008289">
    <property type="term" value="F:lipid binding"/>
    <property type="evidence" value="ECO:0007669"/>
    <property type="project" value="InterPro"/>
</dbReference>
<feature type="compositionally biased region" description="Low complexity" evidence="1">
    <location>
        <begin position="39"/>
        <end position="51"/>
    </location>
</feature>
<dbReference type="PANTHER" id="PTHR19308">
    <property type="entry name" value="PHOSPHATIDYLCHOLINE TRANSFER PROTEIN"/>
    <property type="match status" value="1"/>
</dbReference>
<dbReference type="PANTHER" id="PTHR19308:SF54">
    <property type="entry name" value="START DOMAIN-CONTAINING PROTEIN"/>
    <property type="match status" value="1"/>
</dbReference>
<dbReference type="InterPro" id="IPR002913">
    <property type="entry name" value="START_lipid-bd_dom"/>
</dbReference>
<proteinExistence type="predicted"/>
<dbReference type="InParanoid" id="A0A316VWR5"/>
<protein>
    <submittedName>
        <fullName evidence="3">Bet v1-like protein</fullName>
    </submittedName>
</protein>
<gene>
    <name evidence="3" type="ORF">IE81DRAFT_324061</name>
</gene>
<organism evidence="3 4">
    <name type="scientific">Ceraceosorus guamensis</name>
    <dbReference type="NCBI Taxonomy" id="1522189"/>
    <lineage>
        <taxon>Eukaryota</taxon>
        <taxon>Fungi</taxon>
        <taxon>Dikarya</taxon>
        <taxon>Basidiomycota</taxon>
        <taxon>Ustilaginomycotina</taxon>
        <taxon>Exobasidiomycetes</taxon>
        <taxon>Ceraceosorales</taxon>
        <taxon>Ceraceosoraceae</taxon>
        <taxon>Ceraceosorus</taxon>
    </lineage>
</organism>
<name>A0A316VWR5_9BASI</name>
<dbReference type="Gene3D" id="3.30.530.20">
    <property type="match status" value="1"/>
</dbReference>